<dbReference type="Proteomes" id="UP000035034">
    <property type="component" value="Unassembled WGS sequence"/>
</dbReference>
<sequence>GGLVVRAAAYEERVKRVVCYGIMADILDVQLHAIPEAMRAELLQYLTDGAVAELNDFVSRATSSSLLLQWALTQGRHVTGKQTPFEIFNAYRAYETASVSPLVTQDVLLLHGDGDHYIPNRQLVDQIAALTQVHSLTARVFTALEYGQNHCQVGNYGLALNEITSWLDRLRRRDDVFAEVPVPR</sequence>
<name>H0R2G5_9ACTN</name>
<proteinExistence type="predicted"/>
<protein>
    <recommendedName>
        <fullName evidence="3">Peptidase S9 prolyl oligopeptidase catalytic domain-containing protein</fullName>
    </recommendedName>
</protein>
<feature type="non-terminal residue" evidence="1">
    <location>
        <position position="1"/>
    </location>
</feature>
<dbReference type="RefSeq" id="WP_007318601.1">
    <property type="nucleotide sequence ID" value="NZ_BAEH01000077.1"/>
</dbReference>
<evidence type="ECO:0000313" key="1">
    <source>
        <dbReference type="EMBL" id="GAB19266.1"/>
    </source>
</evidence>
<reference evidence="1 2" key="1">
    <citation type="submission" date="2011-12" db="EMBL/GenBank/DDBJ databases">
        <title>Whole genome shotgun sequence of Gordonia effusa NBRC 100432.</title>
        <authorList>
            <person name="Yoshida I."/>
            <person name="Takarada H."/>
            <person name="Hosoyama A."/>
            <person name="Tsuchikane K."/>
            <person name="Katsumata H."/>
            <person name="Yamazaki S."/>
            <person name="Fujita N."/>
        </authorList>
    </citation>
    <scope>NUCLEOTIDE SEQUENCE [LARGE SCALE GENOMIC DNA]</scope>
    <source>
        <strain evidence="1 2">NBRC 100432</strain>
    </source>
</reference>
<dbReference type="EMBL" id="BAEH01000077">
    <property type="protein sequence ID" value="GAB19266.1"/>
    <property type="molecule type" value="Genomic_DNA"/>
</dbReference>
<evidence type="ECO:0008006" key="3">
    <source>
        <dbReference type="Google" id="ProtNLM"/>
    </source>
</evidence>
<dbReference type="AlphaFoldDB" id="H0R2G5"/>
<dbReference type="SUPFAM" id="SSF53474">
    <property type="entry name" value="alpha/beta-Hydrolases"/>
    <property type="match status" value="1"/>
</dbReference>
<gene>
    <name evidence="1" type="ORF">GOEFS_077_00580</name>
</gene>
<dbReference type="Gene3D" id="3.40.50.1820">
    <property type="entry name" value="alpha/beta hydrolase"/>
    <property type="match status" value="1"/>
</dbReference>
<accession>H0R2G5</accession>
<organism evidence="1 2">
    <name type="scientific">Gordonia effusa NBRC 100432</name>
    <dbReference type="NCBI Taxonomy" id="1077974"/>
    <lineage>
        <taxon>Bacteria</taxon>
        <taxon>Bacillati</taxon>
        <taxon>Actinomycetota</taxon>
        <taxon>Actinomycetes</taxon>
        <taxon>Mycobacteriales</taxon>
        <taxon>Gordoniaceae</taxon>
        <taxon>Gordonia</taxon>
    </lineage>
</organism>
<comment type="caution">
    <text evidence="1">The sequence shown here is derived from an EMBL/GenBank/DDBJ whole genome shotgun (WGS) entry which is preliminary data.</text>
</comment>
<dbReference type="InterPro" id="IPR029058">
    <property type="entry name" value="AB_hydrolase_fold"/>
</dbReference>
<dbReference type="STRING" id="1077974.GOEFS_077_00580"/>
<keyword evidence="2" id="KW-1185">Reference proteome</keyword>
<evidence type="ECO:0000313" key="2">
    <source>
        <dbReference type="Proteomes" id="UP000035034"/>
    </source>
</evidence>
<dbReference type="eggNOG" id="COG1073">
    <property type="taxonomic scope" value="Bacteria"/>
</dbReference>